<dbReference type="PANTHER" id="PTHR33048">
    <property type="entry name" value="PTH11-LIKE INTEGRAL MEMBRANE PROTEIN (AFU_ORTHOLOGUE AFUA_5G11245)"/>
    <property type="match status" value="1"/>
</dbReference>
<feature type="transmembrane region" description="Helical" evidence="7">
    <location>
        <begin position="12"/>
        <end position="29"/>
    </location>
</feature>
<dbReference type="Pfam" id="PF20684">
    <property type="entry name" value="Fung_rhodopsin"/>
    <property type="match status" value="1"/>
</dbReference>
<evidence type="ECO:0000256" key="7">
    <source>
        <dbReference type="SAM" id="Phobius"/>
    </source>
</evidence>
<dbReference type="InterPro" id="IPR049326">
    <property type="entry name" value="Rhodopsin_dom_fungi"/>
</dbReference>
<keyword evidence="4 7" id="KW-0472">Membrane</keyword>
<sequence>MASSFTTEAFSLLGVGIVVIALRVIARTTSVGVRNLQFDDYLMCGAAVVYSLETATAYTVGAWWFGMANNGMTDEQRRTLDPNSHEYHLRVGGSKTQLVGWSLYTLLLWVLKLCMCHFYSRLTLGIHHLEVRVKIGYVLIAVTYLATEMSVLLGCRPFSANWQIYPDPGNHCQPAVSKIDLYVTVILNVVTDAYLMSIPMPMLWKANLEIKRKLSLIMVFGGGIFVMMAGILRCALIIKDPINGAQAAGSWACRETFVAVVIGNVPMIYPLFRRGVEKVYSYSSSGLSRYGAASSHRNTDHSVPLRSSLSKPARRGKLRSVNALPTTYHDNDVEGGGGGVMGDGWDSKERMFATVVEVGGGGGGGGGEAASASSSVTDAVVKTSTTTTITTTNVVEVEEEEDVYEDERERVDDVERAAAASRLLKSVKGSAAGRRRSDSETLGGIKVTKEATVSSEERVDYDGGRGGGGGGVGRRLSYTPDGVGLAAMHQGIARSPSPPHAGRISFSHNSRVDANFGAMEMTVTSVSMFEREERSTEYTAHVGRG</sequence>
<dbReference type="AlphaFoldDB" id="A0A1J9R6Z8"/>
<evidence type="ECO:0000256" key="6">
    <source>
        <dbReference type="SAM" id="MobiDB-lite"/>
    </source>
</evidence>
<keyword evidence="3 7" id="KW-1133">Transmembrane helix</keyword>
<evidence type="ECO:0000256" key="2">
    <source>
        <dbReference type="ARBA" id="ARBA00022692"/>
    </source>
</evidence>
<keyword evidence="10" id="KW-1185">Reference proteome</keyword>
<feature type="transmembrane region" description="Helical" evidence="7">
    <location>
        <begin position="98"/>
        <end position="115"/>
    </location>
</feature>
<accession>A0A1J9R6Z8</accession>
<proteinExistence type="inferred from homology"/>
<dbReference type="OrthoDB" id="2988756at2759"/>
<evidence type="ECO:0000313" key="10">
    <source>
        <dbReference type="Proteomes" id="UP000183809"/>
    </source>
</evidence>
<protein>
    <submittedName>
        <fullName evidence="9">Short-chain dehydrogenase reductase sdr</fullName>
    </submittedName>
</protein>
<comment type="caution">
    <text evidence="9">The sequence shown here is derived from an EMBL/GenBank/DDBJ whole genome shotgun (WGS) entry which is preliminary data.</text>
</comment>
<comment type="similarity">
    <text evidence="5">Belongs to the SAT4 family.</text>
</comment>
<dbReference type="RefSeq" id="XP_020132636.1">
    <property type="nucleotide sequence ID" value="XM_020270652.1"/>
</dbReference>
<gene>
    <name evidence="9" type="ORF">BKCO1_12000157</name>
</gene>
<evidence type="ECO:0000256" key="4">
    <source>
        <dbReference type="ARBA" id="ARBA00023136"/>
    </source>
</evidence>
<comment type="subcellular location">
    <subcellularLocation>
        <location evidence="1">Membrane</location>
        <topology evidence="1">Multi-pass membrane protein</topology>
    </subcellularLocation>
</comment>
<feature type="transmembrane region" description="Helical" evidence="7">
    <location>
        <begin position="216"/>
        <end position="238"/>
    </location>
</feature>
<evidence type="ECO:0000259" key="8">
    <source>
        <dbReference type="Pfam" id="PF20684"/>
    </source>
</evidence>
<keyword evidence="2 7" id="KW-0812">Transmembrane</keyword>
<dbReference type="EMBL" id="MNUE01000012">
    <property type="protein sequence ID" value="OJD36376.1"/>
    <property type="molecule type" value="Genomic_DNA"/>
</dbReference>
<dbReference type="PANTHER" id="PTHR33048:SF2">
    <property type="entry name" value="SRPK"/>
    <property type="match status" value="1"/>
</dbReference>
<feature type="transmembrane region" description="Helical" evidence="7">
    <location>
        <begin position="179"/>
        <end position="204"/>
    </location>
</feature>
<organism evidence="9 10">
    <name type="scientific">Diplodia corticola</name>
    <dbReference type="NCBI Taxonomy" id="236234"/>
    <lineage>
        <taxon>Eukaryota</taxon>
        <taxon>Fungi</taxon>
        <taxon>Dikarya</taxon>
        <taxon>Ascomycota</taxon>
        <taxon>Pezizomycotina</taxon>
        <taxon>Dothideomycetes</taxon>
        <taxon>Dothideomycetes incertae sedis</taxon>
        <taxon>Botryosphaeriales</taxon>
        <taxon>Botryosphaeriaceae</taxon>
        <taxon>Diplodia</taxon>
    </lineage>
</organism>
<evidence type="ECO:0000256" key="3">
    <source>
        <dbReference type="ARBA" id="ARBA00022989"/>
    </source>
</evidence>
<dbReference type="GO" id="GO:0016020">
    <property type="term" value="C:membrane"/>
    <property type="evidence" value="ECO:0007669"/>
    <property type="project" value="UniProtKB-SubCell"/>
</dbReference>
<dbReference type="GeneID" id="31010911"/>
<dbReference type="InterPro" id="IPR052337">
    <property type="entry name" value="SAT4-like"/>
</dbReference>
<feature type="transmembrane region" description="Helical" evidence="7">
    <location>
        <begin position="135"/>
        <end position="159"/>
    </location>
</feature>
<evidence type="ECO:0000256" key="5">
    <source>
        <dbReference type="ARBA" id="ARBA00038359"/>
    </source>
</evidence>
<reference evidence="9 10" key="1">
    <citation type="submission" date="2016-10" db="EMBL/GenBank/DDBJ databases">
        <title>Proteomics and genomics reveal pathogen-plant mechanisms compatible with a hemibiotrophic lifestyle of Diplodia corticola.</title>
        <authorList>
            <person name="Fernandes I."/>
            <person name="De Jonge R."/>
            <person name="Van De Peer Y."/>
            <person name="Devreese B."/>
            <person name="Alves A."/>
            <person name="Esteves A.C."/>
        </authorList>
    </citation>
    <scope>NUCLEOTIDE SEQUENCE [LARGE SCALE GENOMIC DNA]</scope>
    <source>
        <strain evidence="9 10">CBS 112549</strain>
    </source>
</reference>
<dbReference type="STRING" id="236234.A0A1J9R6Z8"/>
<name>A0A1J9R6Z8_9PEZI</name>
<evidence type="ECO:0000256" key="1">
    <source>
        <dbReference type="ARBA" id="ARBA00004141"/>
    </source>
</evidence>
<feature type="region of interest" description="Disordered" evidence="6">
    <location>
        <begin position="293"/>
        <end position="314"/>
    </location>
</feature>
<feature type="domain" description="Rhodopsin" evidence="8">
    <location>
        <begin position="22"/>
        <end position="274"/>
    </location>
</feature>
<dbReference type="Proteomes" id="UP000183809">
    <property type="component" value="Unassembled WGS sequence"/>
</dbReference>
<feature type="transmembrane region" description="Helical" evidence="7">
    <location>
        <begin position="41"/>
        <end position="65"/>
    </location>
</feature>
<evidence type="ECO:0000313" key="9">
    <source>
        <dbReference type="EMBL" id="OJD36376.1"/>
    </source>
</evidence>